<keyword evidence="4" id="KW-1185">Reference proteome</keyword>
<dbReference type="Proteomes" id="UP000289738">
    <property type="component" value="Chromosome A02"/>
</dbReference>
<dbReference type="GO" id="GO:0006144">
    <property type="term" value="P:purine nucleobase metabolic process"/>
    <property type="evidence" value="ECO:0007669"/>
    <property type="project" value="UniProtKB-KW"/>
</dbReference>
<dbReference type="Pfam" id="PF09349">
    <property type="entry name" value="OHCU_decarbox"/>
    <property type="match status" value="1"/>
</dbReference>
<proteinExistence type="predicted"/>
<comment type="caution">
    <text evidence="3">The sequence shown here is derived from an EMBL/GenBank/DDBJ whole genome shotgun (WGS) entry which is preliminary data.</text>
</comment>
<dbReference type="STRING" id="3818.A0A445EFR4"/>
<gene>
    <name evidence="3" type="ORF">Ahy_A02g008739</name>
</gene>
<dbReference type="InterPro" id="IPR036778">
    <property type="entry name" value="OHCU_decarboxylase_sf"/>
</dbReference>
<name>A0A445EFR4_ARAHY</name>
<dbReference type="AlphaFoldDB" id="A0A445EFR4"/>
<dbReference type="InterPro" id="IPR018020">
    <property type="entry name" value="OHCU_decarboxylase"/>
</dbReference>
<sequence>MENFSSCCASKIFAKEMAMTFLFFSLDHTISIVLIGDYNRTLLNFVNGYQCTQYQKKFGYVFVTCASGKNFKDILTKLKMHFTNKYAFELDITSHEKIKFIELYITLLSKNPYQNINMGDGEIVNNSLDGVEIDSKDNLDDISSVEIDISMQFDLNKVPKEDNKTLNDQQKKLTYTLQKGFI</sequence>
<dbReference type="EMBL" id="SDMP01000002">
    <property type="protein sequence ID" value="RYR74115.1"/>
    <property type="molecule type" value="Genomic_DNA"/>
</dbReference>
<evidence type="ECO:0000313" key="3">
    <source>
        <dbReference type="EMBL" id="RYR74115.1"/>
    </source>
</evidence>
<accession>A0A445EFR4</accession>
<feature type="domain" description="Oxo-4-hydroxy-4-carboxy-5-ureidoimidazoline decarboxylase" evidence="2">
    <location>
        <begin position="52"/>
        <end position="96"/>
    </location>
</feature>
<evidence type="ECO:0000256" key="1">
    <source>
        <dbReference type="ARBA" id="ARBA00022631"/>
    </source>
</evidence>
<evidence type="ECO:0000313" key="4">
    <source>
        <dbReference type="Proteomes" id="UP000289738"/>
    </source>
</evidence>
<dbReference type="SUPFAM" id="SSF158694">
    <property type="entry name" value="UraD-Like"/>
    <property type="match status" value="1"/>
</dbReference>
<evidence type="ECO:0000259" key="2">
    <source>
        <dbReference type="Pfam" id="PF09349"/>
    </source>
</evidence>
<reference evidence="3 4" key="1">
    <citation type="submission" date="2019-01" db="EMBL/GenBank/DDBJ databases">
        <title>Sequencing of cultivated peanut Arachis hypogaea provides insights into genome evolution and oil improvement.</title>
        <authorList>
            <person name="Chen X."/>
        </authorList>
    </citation>
    <scope>NUCLEOTIDE SEQUENCE [LARGE SCALE GENOMIC DNA]</scope>
    <source>
        <strain evidence="4">cv. Fuhuasheng</strain>
        <tissue evidence="3">Leaves</tissue>
    </source>
</reference>
<protein>
    <recommendedName>
        <fullName evidence="2">Oxo-4-hydroxy-4-carboxy-5-ureidoimidazoline decarboxylase domain-containing protein</fullName>
    </recommendedName>
</protein>
<organism evidence="3 4">
    <name type="scientific">Arachis hypogaea</name>
    <name type="common">Peanut</name>
    <dbReference type="NCBI Taxonomy" id="3818"/>
    <lineage>
        <taxon>Eukaryota</taxon>
        <taxon>Viridiplantae</taxon>
        <taxon>Streptophyta</taxon>
        <taxon>Embryophyta</taxon>
        <taxon>Tracheophyta</taxon>
        <taxon>Spermatophyta</taxon>
        <taxon>Magnoliopsida</taxon>
        <taxon>eudicotyledons</taxon>
        <taxon>Gunneridae</taxon>
        <taxon>Pentapetalae</taxon>
        <taxon>rosids</taxon>
        <taxon>fabids</taxon>
        <taxon>Fabales</taxon>
        <taxon>Fabaceae</taxon>
        <taxon>Papilionoideae</taxon>
        <taxon>50 kb inversion clade</taxon>
        <taxon>dalbergioids sensu lato</taxon>
        <taxon>Dalbergieae</taxon>
        <taxon>Pterocarpus clade</taxon>
        <taxon>Arachis</taxon>
    </lineage>
</organism>
<keyword evidence="1" id="KW-0659">Purine metabolism</keyword>
<dbReference type="Gene3D" id="1.10.3330.10">
    <property type="entry name" value="Oxo-4-hydroxy-4-carboxy-5-ureidoimidazoline decarboxylase"/>
    <property type="match status" value="1"/>
</dbReference>